<gene>
    <name evidence="2" type="ORF">THAOC_25907</name>
</gene>
<dbReference type="EMBL" id="AGNL01035779">
    <property type="protein sequence ID" value="EJK54460.1"/>
    <property type="molecule type" value="Genomic_DNA"/>
</dbReference>
<keyword evidence="3" id="KW-1185">Reference proteome</keyword>
<evidence type="ECO:0000256" key="1">
    <source>
        <dbReference type="SAM" id="MobiDB-lite"/>
    </source>
</evidence>
<organism evidence="2 3">
    <name type="scientific">Thalassiosira oceanica</name>
    <name type="common">Marine diatom</name>
    <dbReference type="NCBI Taxonomy" id="159749"/>
    <lineage>
        <taxon>Eukaryota</taxon>
        <taxon>Sar</taxon>
        <taxon>Stramenopiles</taxon>
        <taxon>Ochrophyta</taxon>
        <taxon>Bacillariophyta</taxon>
        <taxon>Coscinodiscophyceae</taxon>
        <taxon>Thalassiosirophycidae</taxon>
        <taxon>Thalassiosirales</taxon>
        <taxon>Thalassiosiraceae</taxon>
        <taxon>Thalassiosira</taxon>
    </lineage>
</organism>
<accession>K0RMT6</accession>
<reference evidence="2 3" key="1">
    <citation type="journal article" date="2012" name="Genome Biol.">
        <title>Genome and low-iron response of an oceanic diatom adapted to chronic iron limitation.</title>
        <authorList>
            <person name="Lommer M."/>
            <person name="Specht M."/>
            <person name="Roy A.S."/>
            <person name="Kraemer L."/>
            <person name="Andreson R."/>
            <person name="Gutowska M.A."/>
            <person name="Wolf J."/>
            <person name="Bergner S.V."/>
            <person name="Schilhabel M.B."/>
            <person name="Klostermeier U.C."/>
            <person name="Beiko R.G."/>
            <person name="Rosenstiel P."/>
            <person name="Hippler M."/>
            <person name="Laroche J."/>
        </authorList>
    </citation>
    <scope>NUCLEOTIDE SEQUENCE [LARGE SCALE GENOMIC DNA]</scope>
    <source>
        <strain evidence="2 3">CCMP1005</strain>
    </source>
</reference>
<feature type="compositionally biased region" description="Basic residues" evidence="1">
    <location>
        <begin position="184"/>
        <end position="193"/>
    </location>
</feature>
<proteinExistence type="predicted"/>
<feature type="non-terminal residue" evidence="2">
    <location>
        <position position="1"/>
    </location>
</feature>
<protein>
    <submittedName>
        <fullName evidence="2">Uncharacterized protein</fullName>
    </submittedName>
</protein>
<feature type="compositionally biased region" description="Gly residues" evidence="1">
    <location>
        <begin position="249"/>
        <end position="264"/>
    </location>
</feature>
<dbReference type="Proteomes" id="UP000266841">
    <property type="component" value="Unassembled WGS sequence"/>
</dbReference>
<evidence type="ECO:0000313" key="3">
    <source>
        <dbReference type="Proteomes" id="UP000266841"/>
    </source>
</evidence>
<name>K0RMT6_THAOC</name>
<feature type="region of interest" description="Disordered" evidence="1">
    <location>
        <begin position="164"/>
        <end position="270"/>
    </location>
</feature>
<sequence length="270" mass="26999">YVNNEWLFIIGWTAEIYFSSVNFRLDKLGIKLVSTLALAVLRLPGLRSCRGRRCGHRAAGAADRSLGPSIDDSTGKSPPPSAPRSGSGLALPEAGANRPVQRDGRATGSVAAVATLSGDGGVSLRGAGRGDGGQGPVLVLPSWLVQGVNNSAITDFAVGYGAPSDTSIQHPGGRAGGTTESTRTGRRRTRRSTGRGAPGGGDDGGAVFQYGEEEDFAGQGGGGGRGPSSAAAGYGVPMGGAPGSSGIWGSSGGQQGEGGPGWGEPGPLKW</sequence>
<evidence type="ECO:0000313" key="2">
    <source>
        <dbReference type="EMBL" id="EJK54460.1"/>
    </source>
</evidence>
<dbReference type="AlphaFoldDB" id="K0RMT6"/>
<comment type="caution">
    <text evidence="2">The sequence shown here is derived from an EMBL/GenBank/DDBJ whole genome shotgun (WGS) entry which is preliminary data.</text>
</comment>
<feature type="region of interest" description="Disordered" evidence="1">
    <location>
        <begin position="60"/>
        <end position="108"/>
    </location>
</feature>